<dbReference type="Pfam" id="PF13561">
    <property type="entry name" value="adh_short_C2"/>
    <property type="match status" value="1"/>
</dbReference>
<protein>
    <submittedName>
        <fullName evidence="4">SDR family oxidoreductase</fullName>
    </submittedName>
</protein>
<proteinExistence type="inferred from homology"/>
<dbReference type="InterPro" id="IPR051122">
    <property type="entry name" value="SDR_DHRS6-like"/>
</dbReference>
<evidence type="ECO:0000256" key="1">
    <source>
        <dbReference type="ARBA" id="ARBA00006484"/>
    </source>
</evidence>
<evidence type="ECO:0000313" key="5">
    <source>
        <dbReference type="Proteomes" id="UP000326554"/>
    </source>
</evidence>
<keyword evidence="3" id="KW-0520">NAD</keyword>
<evidence type="ECO:0000313" key="4">
    <source>
        <dbReference type="EMBL" id="KAA9008220.1"/>
    </source>
</evidence>
<dbReference type="GO" id="GO:0016491">
    <property type="term" value="F:oxidoreductase activity"/>
    <property type="evidence" value="ECO:0007669"/>
    <property type="project" value="UniProtKB-KW"/>
</dbReference>
<dbReference type="FunFam" id="3.40.50.720:FF:000084">
    <property type="entry name" value="Short-chain dehydrogenase reductase"/>
    <property type="match status" value="1"/>
</dbReference>
<dbReference type="AlphaFoldDB" id="A0A5J5GJI7"/>
<dbReference type="PRINTS" id="PR00080">
    <property type="entry name" value="SDRFAMILY"/>
</dbReference>
<evidence type="ECO:0000256" key="2">
    <source>
        <dbReference type="ARBA" id="ARBA00023002"/>
    </source>
</evidence>
<reference evidence="4 5" key="1">
    <citation type="submission" date="2019-09" db="EMBL/GenBank/DDBJ databases">
        <authorList>
            <person name="Park J.-S."/>
            <person name="Choi H.-J."/>
        </authorList>
    </citation>
    <scope>NUCLEOTIDE SEQUENCE [LARGE SCALE GENOMIC DNA]</scope>
    <source>
        <strain evidence="4 5">176SS1-4</strain>
    </source>
</reference>
<dbReference type="Proteomes" id="UP000326554">
    <property type="component" value="Unassembled WGS sequence"/>
</dbReference>
<keyword evidence="2" id="KW-0560">Oxidoreductase</keyword>
<dbReference type="RefSeq" id="WP_150445504.1">
    <property type="nucleotide sequence ID" value="NZ_VYQE01000003.1"/>
</dbReference>
<dbReference type="InterPro" id="IPR002347">
    <property type="entry name" value="SDR_fam"/>
</dbReference>
<accession>A0A5J5GJI7</accession>
<gene>
    <name evidence="4" type="ORF">F3S47_12065</name>
</gene>
<evidence type="ECO:0000256" key="3">
    <source>
        <dbReference type="ARBA" id="ARBA00023027"/>
    </source>
</evidence>
<dbReference type="PRINTS" id="PR00081">
    <property type="entry name" value="GDHRDH"/>
</dbReference>
<sequence length="244" mass="25476">MSRFATRRAVVTAAGQGIGRAVAEALVEEGAEVHASDLNPETLATLEGAECRVLDATDAAAVATYFDALDRVDVLVHAVGYVHQGTILECSAEEWRKSASVTLDSAYNVLRAALPKMGAGSSIVTVASVAGVIKALPRRAAYSAMKSGLIGLTRSVATDFLEQGIRANAVCPGTIDTPSLHERLAALEGEFGSAEAAHRFFMQRQPSGRFGTAEEVANLVLWLASDEASFVTGQAVNVDGGVTL</sequence>
<comment type="caution">
    <text evidence="4">The sequence shown here is derived from an EMBL/GenBank/DDBJ whole genome shotgun (WGS) entry which is preliminary data.</text>
</comment>
<keyword evidence="5" id="KW-1185">Reference proteome</keyword>
<name>A0A5J5GJI7_9RHOB</name>
<dbReference type="InterPro" id="IPR036291">
    <property type="entry name" value="NAD(P)-bd_dom_sf"/>
</dbReference>
<dbReference type="EMBL" id="VYQE01000003">
    <property type="protein sequence ID" value="KAA9008220.1"/>
    <property type="molecule type" value="Genomic_DNA"/>
</dbReference>
<dbReference type="Gene3D" id="3.40.50.720">
    <property type="entry name" value="NAD(P)-binding Rossmann-like Domain"/>
    <property type="match status" value="1"/>
</dbReference>
<comment type="similarity">
    <text evidence="1">Belongs to the short-chain dehydrogenases/reductases (SDR) family.</text>
</comment>
<organism evidence="4 5">
    <name type="scientific">Histidinibacterium aquaticum</name>
    <dbReference type="NCBI Taxonomy" id="2613962"/>
    <lineage>
        <taxon>Bacteria</taxon>
        <taxon>Pseudomonadati</taxon>
        <taxon>Pseudomonadota</taxon>
        <taxon>Alphaproteobacteria</taxon>
        <taxon>Rhodobacterales</taxon>
        <taxon>Paracoccaceae</taxon>
        <taxon>Histidinibacterium</taxon>
    </lineage>
</organism>
<dbReference type="PANTHER" id="PTHR43477:SF4">
    <property type="entry name" value="DEHYDROGENASE_REDUCTASE SDR FAMILY MEMBER 6"/>
    <property type="match status" value="1"/>
</dbReference>
<dbReference type="PANTHER" id="PTHR43477">
    <property type="entry name" value="DIHYDROANTICAPSIN 7-DEHYDROGENASE"/>
    <property type="match status" value="1"/>
</dbReference>
<dbReference type="SUPFAM" id="SSF51735">
    <property type="entry name" value="NAD(P)-binding Rossmann-fold domains"/>
    <property type="match status" value="1"/>
</dbReference>